<organism evidence="1 2">
    <name type="scientific">Phascolarctobacterium succinatutens CAG:287</name>
    <dbReference type="NCBI Taxonomy" id="1263101"/>
    <lineage>
        <taxon>Bacteria</taxon>
        <taxon>Bacillati</taxon>
        <taxon>Bacillota</taxon>
        <taxon>Negativicutes</taxon>
        <taxon>Acidaminococcales</taxon>
        <taxon>Acidaminococcaceae</taxon>
        <taxon>Phascolarctobacterium</taxon>
    </lineage>
</organism>
<evidence type="ECO:0000313" key="1">
    <source>
        <dbReference type="EMBL" id="CDD10085.1"/>
    </source>
</evidence>
<dbReference type="HOGENOM" id="CLU_1747936_0_0_9"/>
<comment type="caution">
    <text evidence="1">The sequence shown here is derived from an EMBL/GenBank/DDBJ whole genome shotgun (WGS) entry which is preliminary data.</text>
</comment>
<protein>
    <submittedName>
        <fullName evidence="1">Side tail fiber protein from lambdoid prophage Rac</fullName>
    </submittedName>
</protein>
<reference evidence="1" key="1">
    <citation type="submission" date="2012-11" db="EMBL/GenBank/DDBJ databases">
        <title>Dependencies among metagenomic species, viruses, plasmids and units of genetic variation.</title>
        <authorList>
            <person name="Nielsen H.B."/>
            <person name="Almeida M."/>
            <person name="Juncker A.S."/>
            <person name="Rasmussen S."/>
            <person name="Li J."/>
            <person name="Sunagawa S."/>
            <person name="Plichta D."/>
            <person name="Gautier L."/>
            <person name="Le Chatelier E."/>
            <person name="Peletier E."/>
            <person name="Bonde I."/>
            <person name="Nielsen T."/>
            <person name="Manichanh C."/>
            <person name="Arumugam M."/>
            <person name="Batto J."/>
            <person name="Santos M.B.Q.D."/>
            <person name="Blom N."/>
            <person name="Borruel N."/>
            <person name="Burgdorf K.S."/>
            <person name="Boumezbeur F."/>
            <person name="Casellas F."/>
            <person name="Dore J."/>
            <person name="Guarner F."/>
            <person name="Hansen T."/>
            <person name="Hildebrand F."/>
            <person name="Kaas R.S."/>
            <person name="Kennedy S."/>
            <person name="Kristiansen K."/>
            <person name="Kultima J.R."/>
            <person name="Leonard P."/>
            <person name="Levenez F."/>
            <person name="Lund O."/>
            <person name="Moumen B."/>
            <person name="Le Paslier D."/>
            <person name="Pons N."/>
            <person name="Pedersen O."/>
            <person name="Prifti E."/>
            <person name="Qin J."/>
            <person name="Raes J."/>
            <person name="Tap J."/>
            <person name="Tims S."/>
            <person name="Ussery D.W."/>
            <person name="Yamada T."/>
            <person name="MetaHit consortium"/>
            <person name="Renault P."/>
            <person name="Sicheritz-Ponten T."/>
            <person name="Bork P."/>
            <person name="Wang J."/>
            <person name="Brunak S."/>
            <person name="Ehrlich S.D."/>
        </authorList>
    </citation>
    <scope>NUCLEOTIDE SEQUENCE [LARGE SCALE GENOMIC DNA]</scope>
</reference>
<dbReference type="Proteomes" id="UP000014937">
    <property type="component" value="Unassembled WGS sequence"/>
</dbReference>
<accession>R6WL35</accession>
<sequence>MSSYVTLSTNQALTNKTYNGFTLAAACAKGVSNIVAVSDANLITSGAVASELAKYAKTSDISTVYRAKGSVETYADLPRNPTVGDVYNVKAADATHNVNAGDNVVWSSDEVWDNLSGIVDTSSFATKDEVKNAVSITIVSEADIRAMFA</sequence>
<proteinExistence type="predicted"/>
<gene>
    <name evidence="1" type="ORF">BN587_01815</name>
</gene>
<dbReference type="EMBL" id="CBGL010000021">
    <property type="protein sequence ID" value="CDD10085.1"/>
    <property type="molecule type" value="Genomic_DNA"/>
</dbReference>
<dbReference type="AlphaFoldDB" id="R6WL35"/>
<evidence type="ECO:0000313" key="2">
    <source>
        <dbReference type="Proteomes" id="UP000014937"/>
    </source>
</evidence>
<name>R6WL35_9FIRM</name>
<dbReference type="RefSeq" id="WP_021720850.1">
    <property type="nucleotide sequence ID" value="NZ_FR892814.1"/>
</dbReference>